<dbReference type="EMBL" id="BMXB01000020">
    <property type="protein sequence ID" value="GHA49069.1"/>
    <property type="molecule type" value="Genomic_DNA"/>
</dbReference>
<keyword evidence="3" id="KW-1185">Reference proteome</keyword>
<gene>
    <name evidence="2" type="ORF">GCM10007103_32420</name>
</gene>
<evidence type="ECO:0000256" key="1">
    <source>
        <dbReference type="ARBA" id="ARBA00022649"/>
    </source>
</evidence>
<dbReference type="InterPro" id="IPR007712">
    <property type="entry name" value="RelE/ParE_toxin"/>
</dbReference>
<dbReference type="InterPro" id="IPR035093">
    <property type="entry name" value="RelE/ParE_toxin_dom_sf"/>
</dbReference>
<organism evidence="2 3">
    <name type="scientific">Salinimicrobium marinum</name>
    <dbReference type="NCBI Taxonomy" id="680283"/>
    <lineage>
        <taxon>Bacteria</taxon>
        <taxon>Pseudomonadati</taxon>
        <taxon>Bacteroidota</taxon>
        <taxon>Flavobacteriia</taxon>
        <taxon>Flavobacteriales</taxon>
        <taxon>Flavobacteriaceae</taxon>
        <taxon>Salinimicrobium</taxon>
    </lineage>
</organism>
<protein>
    <recommendedName>
        <fullName evidence="4">Plasmid stabilization system protein ParE</fullName>
    </recommendedName>
</protein>
<comment type="caution">
    <text evidence="2">The sequence shown here is derived from an EMBL/GenBank/DDBJ whole genome shotgun (WGS) entry which is preliminary data.</text>
</comment>
<dbReference type="Gene3D" id="3.30.2310.20">
    <property type="entry name" value="RelE-like"/>
    <property type="match status" value="1"/>
</dbReference>
<dbReference type="Proteomes" id="UP000610456">
    <property type="component" value="Unassembled WGS sequence"/>
</dbReference>
<dbReference type="RefSeq" id="WP_189606017.1">
    <property type="nucleotide sequence ID" value="NZ_BMXB01000020.1"/>
</dbReference>
<dbReference type="AlphaFoldDB" id="A0A918SJM3"/>
<accession>A0A918SJM3</accession>
<name>A0A918SJM3_9FLAO</name>
<evidence type="ECO:0000313" key="3">
    <source>
        <dbReference type="Proteomes" id="UP000610456"/>
    </source>
</evidence>
<evidence type="ECO:0008006" key="4">
    <source>
        <dbReference type="Google" id="ProtNLM"/>
    </source>
</evidence>
<reference evidence="2" key="1">
    <citation type="journal article" date="2014" name="Int. J. Syst. Evol. Microbiol.">
        <title>Complete genome sequence of Corynebacterium casei LMG S-19264T (=DSM 44701T), isolated from a smear-ripened cheese.</title>
        <authorList>
            <consortium name="US DOE Joint Genome Institute (JGI-PGF)"/>
            <person name="Walter F."/>
            <person name="Albersmeier A."/>
            <person name="Kalinowski J."/>
            <person name="Ruckert C."/>
        </authorList>
    </citation>
    <scope>NUCLEOTIDE SEQUENCE</scope>
    <source>
        <strain evidence="2">KCTC 12719</strain>
    </source>
</reference>
<reference evidence="2" key="2">
    <citation type="submission" date="2020-09" db="EMBL/GenBank/DDBJ databases">
        <authorList>
            <person name="Sun Q."/>
            <person name="Kim S."/>
        </authorList>
    </citation>
    <scope>NUCLEOTIDE SEQUENCE</scope>
    <source>
        <strain evidence="2">KCTC 12719</strain>
    </source>
</reference>
<evidence type="ECO:0000313" key="2">
    <source>
        <dbReference type="EMBL" id="GHA49069.1"/>
    </source>
</evidence>
<keyword evidence="1" id="KW-1277">Toxin-antitoxin system</keyword>
<sequence length="110" mass="13237">MAGKQEKLVVEWTKTAEIQFFHILNYWTERNKSTRYAENLTELVWERTEFIAENPYASIEIVLQDVRKATLGHFSIFYRIGESKILIMAFWDNRQDPEKLYSILKNDNFR</sequence>
<proteinExistence type="predicted"/>
<dbReference type="Pfam" id="PF05016">
    <property type="entry name" value="ParE_toxin"/>
    <property type="match status" value="1"/>
</dbReference>